<gene>
    <name evidence="2" type="ORF">ILEXP_LOCUS15189</name>
</gene>
<feature type="signal peptide" evidence="1">
    <location>
        <begin position="1"/>
        <end position="20"/>
    </location>
</feature>
<comment type="caution">
    <text evidence="2">The sequence shown here is derived from an EMBL/GenBank/DDBJ whole genome shotgun (WGS) entry which is preliminary data.</text>
</comment>
<keyword evidence="1" id="KW-0732">Signal</keyword>
<evidence type="ECO:0000256" key="1">
    <source>
        <dbReference type="SAM" id="SignalP"/>
    </source>
</evidence>
<organism evidence="2 3">
    <name type="scientific">Ilex paraguariensis</name>
    <name type="common">yerba mate</name>
    <dbReference type="NCBI Taxonomy" id="185542"/>
    <lineage>
        <taxon>Eukaryota</taxon>
        <taxon>Viridiplantae</taxon>
        <taxon>Streptophyta</taxon>
        <taxon>Embryophyta</taxon>
        <taxon>Tracheophyta</taxon>
        <taxon>Spermatophyta</taxon>
        <taxon>Magnoliopsida</taxon>
        <taxon>eudicotyledons</taxon>
        <taxon>Gunneridae</taxon>
        <taxon>Pentapetalae</taxon>
        <taxon>asterids</taxon>
        <taxon>campanulids</taxon>
        <taxon>Aquifoliales</taxon>
        <taxon>Aquifoliaceae</taxon>
        <taxon>Ilex</taxon>
    </lineage>
</organism>
<keyword evidence="3" id="KW-1185">Reference proteome</keyword>
<dbReference type="Proteomes" id="UP001642360">
    <property type="component" value="Unassembled WGS sequence"/>
</dbReference>
<sequence length="92" mass="9940">MSVLVNLMIFLVGFGNLNDATDDDVSGGPLKTLKENWKMGGVCGGLVVVFEEIIGVPKVMLVSSIGNCWLSIVLTRHLKRFPSIILPRQGPS</sequence>
<feature type="chain" id="PRO_5044854604" evidence="1">
    <location>
        <begin position="21"/>
        <end position="92"/>
    </location>
</feature>
<reference evidence="2 3" key="1">
    <citation type="submission" date="2024-02" db="EMBL/GenBank/DDBJ databases">
        <authorList>
            <person name="Vignale AGUSTIN F."/>
            <person name="Sosa J E."/>
            <person name="Modenutti C."/>
        </authorList>
    </citation>
    <scope>NUCLEOTIDE SEQUENCE [LARGE SCALE GENOMIC DNA]</scope>
</reference>
<evidence type="ECO:0000313" key="2">
    <source>
        <dbReference type="EMBL" id="CAK9147304.1"/>
    </source>
</evidence>
<dbReference type="AlphaFoldDB" id="A0ABC8RQV8"/>
<protein>
    <submittedName>
        <fullName evidence="2">Uncharacterized protein</fullName>
    </submittedName>
</protein>
<evidence type="ECO:0000313" key="3">
    <source>
        <dbReference type="Proteomes" id="UP001642360"/>
    </source>
</evidence>
<proteinExistence type="predicted"/>
<accession>A0ABC8RQV8</accession>
<name>A0ABC8RQV8_9AQUA</name>
<dbReference type="EMBL" id="CAUOFW020001668">
    <property type="protein sequence ID" value="CAK9147304.1"/>
    <property type="molecule type" value="Genomic_DNA"/>
</dbReference>